<dbReference type="KEGG" id="pfj:MYCFIDRAFT_175856"/>
<organism evidence="1 2">
    <name type="scientific">Pseudocercospora fijiensis (strain CIRAD86)</name>
    <name type="common">Black leaf streak disease fungus</name>
    <name type="synonym">Mycosphaerella fijiensis</name>
    <dbReference type="NCBI Taxonomy" id="383855"/>
    <lineage>
        <taxon>Eukaryota</taxon>
        <taxon>Fungi</taxon>
        <taxon>Dikarya</taxon>
        <taxon>Ascomycota</taxon>
        <taxon>Pezizomycotina</taxon>
        <taxon>Dothideomycetes</taxon>
        <taxon>Dothideomycetidae</taxon>
        <taxon>Mycosphaerellales</taxon>
        <taxon>Mycosphaerellaceae</taxon>
        <taxon>Pseudocercospora</taxon>
    </lineage>
</organism>
<dbReference type="RefSeq" id="XP_007927707.1">
    <property type="nucleotide sequence ID" value="XM_007929516.1"/>
</dbReference>
<dbReference type="GeneID" id="19333450"/>
<dbReference type="Proteomes" id="UP000016932">
    <property type="component" value="Unassembled WGS sequence"/>
</dbReference>
<reference evidence="1 2" key="1">
    <citation type="journal article" date="2012" name="PLoS Pathog.">
        <title>Diverse lifestyles and strategies of plant pathogenesis encoded in the genomes of eighteen Dothideomycetes fungi.</title>
        <authorList>
            <person name="Ohm R.A."/>
            <person name="Feau N."/>
            <person name="Henrissat B."/>
            <person name="Schoch C.L."/>
            <person name="Horwitz B.A."/>
            <person name="Barry K.W."/>
            <person name="Condon B.J."/>
            <person name="Copeland A.C."/>
            <person name="Dhillon B."/>
            <person name="Glaser F."/>
            <person name="Hesse C.N."/>
            <person name="Kosti I."/>
            <person name="LaButti K."/>
            <person name="Lindquist E.A."/>
            <person name="Lucas S."/>
            <person name="Salamov A.A."/>
            <person name="Bradshaw R.E."/>
            <person name="Ciuffetti L."/>
            <person name="Hamelin R.C."/>
            <person name="Kema G.H.J."/>
            <person name="Lawrence C."/>
            <person name="Scott J.A."/>
            <person name="Spatafora J.W."/>
            <person name="Turgeon B.G."/>
            <person name="de Wit P.J.G.M."/>
            <person name="Zhong S."/>
            <person name="Goodwin S.B."/>
            <person name="Grigoriev I.V."/>
        </authorList>
    </citation>
    <scope>NUCLEOTIDE SEQUENCE [LARGE SCALE GENOMIC DNA]</scope>
    <source>
        <strain evidence="1 2">CIRAD86</strain>
    </source>
</reference>
<dbReference type="AlphaFoldDB" id="M3AYS4"/>
<evidence type="ECO:0000313" key="1">
    <source>
        <dbReference type="EMBL" id="EME82313.1"/>
    </source>
</evidence>
<keyword evidence="2" id="KW-1185">Reference proteome</keyword>
<dbReference type="HOGENOM" id="CLU_2655555_0_0_1"/>
<sequence>MKLFSLWKMVIDVEVVETKRCVTSVRKVKIHLQAPICTSKACSQSSEAYNMHHMLHWKSGQSEADAVIMVRVWGVS</sequence>
<dbReference type="EMBL" id="KB446559">
    <property type="protein sequence ID" value="EME82313.1"/>
    <property type="molecule type" value="Genomic_DNA"/>
</dbReference>
<name>M3AYS4_PSEFD</name>
<proteinExistence type="predicted"/>
<dbReference type="VEuPathDB" id="FungiDB:MYCFIDRAFT_175856"/>
<protein>
    <submittedName>
        <fullName evidence="1">Uncharacterized protein</fullName>
    </submittedName>
</protein>
<gene>
    <name evidence="1" type="ORF">MYCFIDRAFT_175856</name>
</gene>
<accession>M3AYS4</accession>
<evidence type="ECO:0000313" key="2">
    <source>
        <dbReference type="Proteomes" id="UP000016932"/>
    </source>
</evidence>